<evidence type="ECO:0000259" key="1">
    <source>
        <dbReference type="Pfam" id="PF00144"/>
    </source>
</evidence>
<dbReference type="Proteomes" id="UP000315673">
    <property type="component" value="Chromosome"/>
</dbReference>
<dbReference type="SUPFAM" id="SSF56601">
    <property type="entry name" value="beta-lactamase/transpeptidase-like"/>
    <property type="match status" value="1"/>
</dbReference>
<dbReference type="InterPro" id="IPR012338">
    <property type="entry name" value="Beta-lactam/transpept-like"/>
</dbReference>
<gene>
    <name evidence="2" type="ORF">FPZ24_15450</name>
</gene>
<dbReference type="InterPro" id="IPR050789">
    <property type="entry name" value="Diverse_Enzym_Activities"/>
</dbReference>
<dbReference type="PANTHER" id="PTHR43283">
    <property type="entry name" value="BETA-LACTAMASE-RELATED"/>
    <property type="match status" value="1"/>
</dbReference>
<protein>
    <submittedName>
        <fullName evidence="2">Beta-lactamase family protein</fullName>
    </submittedName>
</protein>
<dbReference type="OrthoDB" id="9808046at2"/>
<accession>A0A5B8LNN3</accession>
<sequence>MAIAIGVGDAPPSWILAGKTAFDGTAATSPDTLWRIYSMTKPITGIAAMILVDEGKLKLDQPVSDFFPEFATARVLIDPTKGTDTRPATRTMTIRDLMTHTSGLNYAILAATPAQKELQAQGVVPFQANPVLEAKMRPLRPTTLMEFAARAGRAPLVADPETAWNYSMGLDVLGAVIEKASGVPFDQFVQRRILDPLGMTSTEWQVKPSQVGRFAANYGQRSLVDMAWPNSSTPVNDKLVLVDSAATSVYLTAPSFPYGGAGLVSTARDYDRFLHMLLNDGRLGSKRILSEATARLAKSNLMPRGVLMNAPGPIAPGKPVGFGAGGLVTLEDVDAFGRGKGTYGWDGAAGTRAWVDPVRHIRAVMMINLLGAGTLGTDFDKAVAKDMGSAAGK</sequence>
<dbReference type="EMBL" id="CP042306">
    <property type="protein sequence ID" value="QDZ08690.1"/>
    <property type="molecule type" value="Genomic_DNA"/>
</dbReference>
<organism evidence="2 3">
    <name type="scientific">Sphingomonas panacisoli</name>
    <dbReference type="NCBI Taxonomy" id="1813879"/>
    <lineage>
        <taxon>Bacteria</taxon>
        <taxon>Pseudomonadati</taxon>
        <taxon>Pseudomonadota</taxon>
        <taxon>Alphaproteobacteria</taxon>
        <taxon>Sphingomonadales</taxon>
        <taxon>Sphingomonadaceae</taxon>
        <taxon>Sphingomonas</taxon>
    </lineage>
</organism>
<dbReference type="Pfam" id="PF00144">
    <property type="entry name" value="Beta-lactamase"/>
    <property type="match status" value="1"/>
</dbReference>
<keyword evidence="3" id="KW-1185">Reference proteome</keyword>
<reference evidence="2 3" key="1">
    <citation type="submission" date="2019-07" db="EMBL/GenBank/DDBJ databases">
        <title>Full genome sequence of Sphingomonas sp. 4R-6-7(HKS19).</title>
        <authorList>
            <person name="Im W.-T."/>
        </authorList>
    </citation>
    <scope>NUCLEOTIDE SEQUENCE [LARGE SCALE GENOMIC DNA]</scope>
    <source>
        <strain evidence="2 3">HKS19</strain>
    </source>
</reference>
<dbReference type="AlphaFoldDB" id="A0A5B8LNN3"/>
<feature type="domain" description="Beta-lactamase-related" evidence="1">
    <location>
        <begin position="20"/>
        <end position="372"/>
    </location>
</feature>
<evidence type="ECO:0000313" key="2">
    <source>
        <dbReference type="EMBL" id="QDZ08690.1"/>
    </source>
</evidence>
<evidence type="ECO:0000313" key="3">
    <source>
        <dbReference type="Proteomes" id="UP000315673"/>
    </source>
</evidence>
<dbReference type="Gene3D" id="3.40.710.10">
    <property type="entry name" value="DD-peptidase/beta-lactamase superfamily"/>
    <property type="match status" value="1"/>
</dbReference>
<dbReference type="PANTHER" id="PTHR43283:SF3">
    <property type="entry name" value="BETA-LACTAMASE FAMILY PROTEIN (AFU_ORTHOLOGUE AFUA_5G07500)"/>
    <property type="match status" value="1"/>
</dbReference>
<name>A0A5B8LNN3_9SPHN</name>
<dbReference type="KEGG" id="spai:FPZ24_15450"/>
<dbReference type="InterPro" id="IPR001466">
    <property type="entry name" value="Beta-lactam-related"/>
</dbReference>
<proteinExistence type="predicted"/>